<dbReference type="Gene3D" id="1.10.150.290">
    <property type="entry name" value="S-adenosyl-L-methionine-dependent methyltransferases"/>
    <property type="match status" value="1"/>
</dbReference>
<protein>
    <submittedName>
        <fullName evidence="1">Trans-aconitate 2-methyltransferase</fullName>
    </submittedName>
</protein>
<dbReference type="CDD" id="cd02440">
    <property type="entry name" value="AdoMet_MTases"/>
    <property type="match status" value="1"/>
</dbReference>
<dbReference type="PANTHER" id="PTHR43861:SF1">
    <property type="entry name" value="TRANS-ACONITATE 2-METHYLTRANSFERASE"/>
    <property type="match status" value="1"/>
</dbReference>
<dbReference type="AlphaFoldDB" id="A0A1M5N0S9"/>
<evidence type="ECO:0000313" key="2">
    <source>
        <dbReference type="Proteomes" id="UP000190675"/>
    </source>
</evidence>
<name>A0A1M5N0S9_9BRAD</name>
<gene>
    <name evidence="1" type="ORF">SAMN05444169_4356</name>
</gene>
<sequence length="256" mass="28761">MVWNPQQYLKFSGHRLRPAVDLLMRIPDFEVKTVADLGAGAGNVTKLIKERWPDASVVGVEGSAEMVAAGRKAAPEVEWLQQDLGAWRPANKYNVIYSNAALHWLPDHERLFPALMEKVAPGGILAVQMPRNFEAPSHLLIAETALNGPWRSRVEHLVTPPPVREPGFYHGLLASQAANIDIWETEYLQVLEGENPVKEWTKGTWLTRYMDVLDGPDRAAFEAAYGERVAKAYPRNAQGQTLFPFRRLFIVAQRKA</sequence>
<proteinExistence type="predicted"/>
<dbReference type="OrthoDB" id="9795085at2"/>
<dbReference type="PANTHER" id="PTHR43861">
    <property type="entry name" value="TRANS-ACONITATE 2-METHYLTRANSFERASE-RELATED"/>
    <property type="match status" value="1"/>
</dbReference>
<dbReference type="InterPro" id="IPR029063">
    <property type="entry name" value="SAM-dependent_MTases_sf"/>
</dbReference>
<dbReference type="GO" id="GO:0032259">
    <property type="term" value="P:methylation"/>
    <property type="evidence" value="ECO:0007669"/>
    <property type="project" value="UniProtKB-KW"/>
</dbReference>
<dbReference type="RefSeq" id="WP_079567701.1">
    <property type="nucleotide sequence ID" value="NZ_LT670818.1"/>
</dbReference>
<dbReference type="InterPro" id="IPR023149">
    <property type="entry name" value="Trans_acon_MeTrfase_C"/>
</dbReference>
<organism evidence="1 2">
    <name type="scientific">Bradyrhizobium erythrophlei</name>
    <dbReference type="NCBI Taxonomy" id="1437360"/>
    <lineage>
        <taxon>Bacteria</taxon>
        <taxon>Pseudomonadati</taxon>
        <taxon>Pseudomonadota</taxon>
        <taxon>Alphaproteobacteria</taxon>
        <taxon>Hyphomicrobiales</taxon>
        <taxon>Nitrobacteraceae</taxon>
        <taxon>Bradyrhizobium</taxon>
    </lineage>
</organism>
<evidence type="ECO:0000313" key="1">
    <source>
        <dbReference type="EMBL" id="SHG83180.1"/>
    </source>
</evidence>
<keyword evidence="1" id="KW-0489">Methyltransferase</keyword>
<accession>A0A1M5N0S9</accession>
<reference evidence="1 2" key="1">
    <citation type="submission" date="2016-11" db="EMBL/GenBank/DDBJ databases">
        <authorList>
            <person name="Jaros S."/>
            <person name="Januszkiewicz K."/>
            <person name="Wedrychowicz H."/>
        </authorList>
    </citation>
    <scope>NUCLEOTIDE SEQUENCE [LARGE SCALE GENOMIC DNA]</scope>
    <source>
        <strain evidence="1 2">GAS242</strain>
    </source>
</reference>
<dbReference type="GO" id="GO:0030798">
    <property type="term" value="F:trans-aconitate 2-methyltransferase activity"/>
    <property type="evidence" value="ECO:0007669"/>
    <property type="project" value="InterPro"/>
</dbReference>
<dbReference type="Proteomes" id="UP000190675">
    <property type="component" value="Chromosome I"/>
</dbReference>
<dbReference type="Pfam" id="PF13489">
    <property type="entry name" value="Methyltransf_23"/>
    <property type="match status" value="1"/>
</dbReference>
<keyword evidence="1" id="KW-0808">Transferase</keyword>
<dbReference type="SUPFAM" id="SSF53335">
    <property type="entry name" value="S-adenosyl-L-methionine-dependent methyltransferases"/>
    <property type="match status" value="1"/>
</dbReference>
<dbReference type="EMBL" id="LT670818">
    <property type="protein sequence ID" value="SHG83180.1"/>
    <property type="molecule type" value="Genomic_DNA"/>
</dbReference>
<dbReference type="Gene3D" id="3.40.50.150">
    <property type="entry name" value="Vaccinia Virus protein VP39"/>
    <property type="match status" value="1"/>
</dbReference>